<proteinExistence type="predicted"/>
<dbReference type="EMBL" id="DABHBG010000003">
    <property type="protein sequence ID" value="HAJ1189087.1"/>
    <property type="molecule type" value="Genomic_DNA"/>
</dbReference>
<organism evidence="1">
    <name type="scientific">Escherichia coli</name>
    <dbReference type="NCBI Taxonomy" id="562"/>
    <lineage>
        <taxon>Bacteria</taxon>
        <taxon>Pseudomonadati</taxon>
        <taxon>Pseudomonadota</taxon>
        <taxon>Gammaproteobacteria</taxon>
        <taxon>Enterobacterales</taxon>
        <taxon>Enterobacteriaceae</taxon>
        <taxon>Escherichia</taxon>
    </lineage>
</organism>
<protein>
    <submittedName>
        <fullName evidence="1">Uncharacterized protein</fullName>
    </submittedName>
</protein>
<dbReference type="AlphaFoldDB" id="A0A7A6ZYP7"/>
<comment type="caution">
    <text evidence="1">The sequence shown here is derived from an EMBL/GenBank/DDBJ whole genome shotgun (WGS) entry which is preliminary data.</text>
</comment>
<reference evidence="1" key="1">
    <citation type="journal article" date="2018" name="Genome Biol.">
        <title>SKESA: strategic k-mer extension for scrupulous assemblies.</title>
        <authorList>
            <person name="Souvorov A."/>
            <person name="Agarwala R."/>
            <person name="Lipman D.J."/>
        </authorList>
    </citation>
    <scope>NUCLEOTIDE SEQUENCE</scope>
    <source>
        <strain evidence="1">EC00677</strain>
    </source>
</reference>
<sequence length="74" mass="8460">MINNQLLETTFFKEAKQLAEVFISLAERAKGENDFALIDDVLDDIATYRIPLQIALSKAKQIQQEMESANQEEE</sequence>
<evidence type="ECO:0000313" key="1">
    <source>
        <dbReference type="EMBL" id="HAJ1189087.1"/>
    </source>
</evidence>
<reference evidence="1" key="2">
    <citation type="submission" date="2019-09" db="EMBL/GenBank/DDBJ databases">
        <authorList>
            <consortium name="NCBI Pathogen Detection Project"/>
        </authorList>
    </citation>
    <scope>NUCLEOTIDE SEQUENCE</scope>
    <source>
        <strain evidence="1">EC00677</strain>
    </source>
</reference>
<name>A0A7A6ZYP7_ECOLX</name>
<gene>
    <name evidence="1" type="ORF">HL629_04760</name>
</gene>
<accession>A0A7A6ZYP7</accession>